<protein>
    <submittedName>
        <fullName evidence="2">Uncharacterized protein</fullName>
    </submittedName>
</protein>
<proteinExistence type="predicted"/>
<keyword evidence="3" id="KW-1185">Reference proteome</keyword>
<dbReference type="EMBL" id="JBCLYO010000024">
    <property type="protein sequence ID" value="KAL0078536.1"/>
    <property type="molecule type" value="Genomic_DNA"/>
</dbReference>
<accession>A0ABR3ARW8</accession>
<dbReference type="Proteomes" id="UP001448207">
    <property type="component" value="Unassembled WGS sequence"/>
</dbReference>
<name>A0ABR3ARW8_PHYBL</name>
<reference evidence="2 3" key="1">
    <citation type="submission" date="2024-04" db="EMBL/GenBank/DDBJ databases">
        <title>Symmetric and asymmetric DNA N6-adenine methylation regulates different biological responses in Mucorales.</title>
        <authorList>
            <consortium name="Lawrence Berkeley National Laboratory"/>
            <person name="Lax C."/>
            <person name="Mondo S.J."/>
            <person name="Osorio-Concepcion M."/>
            <person name="Muszewska A."/>
            <person name="Corrochano-Luque M."/>
            <person name="Gutierrez G."/>
            <person name="Riley R."/>
            <person name="Lipzen A."/>
            <person name="Guo J."/>
            <person name="Hundley H."/>
            <person name="Amirebrahimi M."/>
            <person name="Ng V."/>
            <person name="Lorenzo-Gutierrez D."/>
            <person name="Binder U."/>
            <person name="Yang J."/>
            <person name="Song Y."/>
            <person name="Canovas D."/>
            <person name="Navarro E."/>
            <person name="Freitag M."/>
            <person name="Gabaldon T."/>
            <person name="Grigoriev I.V."/>
            <person name="Corrochano L.M."/>
            <person name="Nicolas F.E."/>
            <person name="Garre V."/>
        </authorList>
    </citation>
    <scope>NUCLEOTIDE SEQUENCE [LARGE SCALE GENOMIC DNA]</scope>
    <source>
        <strain evidence="2 3">L51</strain>
    </source>
</reference>
<keyword evidence="1" id="KW-0812">Transmembrane</keyword>
<evidence type="ECO:0000256" key="1">
    <source>
        <dbReference type="SAM" id="Phobius"/>
    </source>
</evidence>
<sequence>MILIYKADFIINKRIIKNYFYHYETPLVTRTGLHLEPEVLPEGQEDHVYNLWLEREQERTIDLDTKFGDKVKHLPESTKPSLDDKVKQTSIGLYDNQDDLIFTRYISSRKSRKHFVRRNDVSVSEEYYILLHFFCMLFVQPFLLLLVAFELRLNKRYLPVRTPIQFKLESSSKM</sequence>
<organism evidence="2 3">
    <name type="scientific">Phycomyces blakesleeanus</name>
    <dbReference type="NCBI Taxonomy" id="4837"/>
    <lineage>
        <taxon>Eukaryota</taxon>
        <taxon>Fungi</taxon>
        <taxon>Fungi incertae sedis</taxon>
        <taxon>Mucoromycota</taxon>
        <taxon>Mucoromycotina</taxon>
        <taxon>Mucoromycetes</taxon>
        <taxon>Mucorales</taxon>
        <taxon>Phycomycetaceae</taxon>
        <taxon>Phycomyces</taxon>
    </lineage>
</organism>
<keyword evidence="1" id="KW-0472">Membrane</keyword>
<comment type="caution">
    <text evidence="2">The sequence shown here is derived from an EMBL/GenBank/DDBJ whole genome shotgun (WGS) entry which is preliminary data.</text>
</comment>
<evidence type="ECO:0000313" key="2">
    <source>
        <dbReference type="EMBL" id="KAL0078536.1"/>
    </source>
</evidence>
<gene>
    <name evidence="2" type="ORF">J3Q64DRAFT_1702359</name>
</gene>
<evidence type="ECO:0000313" key="3">
    <source>
        <dbReference type="Proteomes" id="UP001448207"/>
    </source>
</evidence>
<feature type="transmembrane region" description="Helical" evidence="1">
    <location>
        <begin position="127"/>
        <end position="149"/>
    </location>
</feature>
<keyword evidence="1" id="KW-1133">Transmembrane helix</keyword>